<dbReference type="Gene3D" id="3.40.50.410">
    <property type="entry name" value="von Willebrand factor, type A domain"/>
    <property type="match status" value="1"/>
</dbReference>
<dbReference type="InterPro" id="IPR036465">
    <property type="entry name" value="vWFA_dom_sf"/>
</dbReference>
<dbReference type="PROSITE" id="PS50234">
    <property type="entry name" value="VWFA"/>
    <property type="match status" value="1"/>
</dbReference>
<dbReference type="Pfam" id="PF00092">
    <property type="entry name" value="VWA"/>
    <property type="match status" value="1"/>
</dbReference>
<feature type="domain" description="VWFA" evidence="1">
    <location>
        <begin position="32"/>
        <end position="172"/>
    </location>
</feature>
<accession>E1Y8V8</accession>
<organism evidence="2">
    <name type="scientific">uncultured Desulfobacterium sp</name>
    <dbReference type="NCBI Taxonomy" id="201089"/>
    <lineage>
        <taxon>Bacteria</taxon>
        <taxon>Pseudomonadati</taxon>
        <taxon>Thermodesulfobacteriota</taxon>
        <taxon>Desulfobacteria</taxon>
        <taxon>Desulfobacterales</taxon>
        <taxon>Desulfobacteriaceae</taxon>
        <taxon>Desulfobacterium</taxon>
        <taxon>environmental samples</taxon>
    </lineage>
</organism>
<proteinExistence type="predicted"/>
<dbReference type="SUPFAM" id="SSF53300">
    <property type="entry name" value="vWA-like"/>
    <property type="match status" value="1"/>
</dbReference>
<protein>
    <recommendedName>
        <fullName evidence="1">VWFA domain-containing protein</fullName>
    </recommendedName>
</protein>
<dbReference type="CDD" id="cd00198">
    <property type="entry name" value="vWFA"/>
    <property type="match status" value="1"/>
</dbReference>
<dbReference type="InterPro" id="IPR002035">
    <property type="entry name" value="VWF_A"/>
</dbReference>
<evidence type="ECO:0000313" key="2">
    <source>
        <dbReference type="EMBL" id="CBX27002.1"/>
    </source>
</evidence>
<name>E1Y8V8_9BACT</name>
<dbReference type="AlphaFoldDB" id="E1Y8V8"/>
<dbReference type="EMBL" id="FR695864">
    <property type="protein sequence ID" value="CBX27002.1"/>
    <property type="molecule type" value="Genomic_DNA"/>
</dbReference>
<evidence type="ECO:0000259" key="1">
    <source>
        <dbReference type="PROSITE" id="PS50234"/>
    </source>
</evidence>
<sequence length="1056" mass="117311">MKLYDENGNSPITITSMPTDGWTGWITGKQVLVRFITDANPATVSTGWKIDSYQYQSKTDYNFFSRLDVATSAIINVIESTRGRVNWGIMGFGETNATPPMNASYNDDQQKQSIITALNGFSATGDSNIAESMNLVLKEFNSKAQQIHKDCNKNFVIVLSDGYADHDTLGSDWGSPVADYAALNAAEASQYHFTQDPFQDANPPADYYDDIAGFMYSHKYTDYTSIPADERADSADNIIVHNIGFSTESPMLKHASDLGGGIFLTAYSKSQLVNAFYSLGILIAEYTSYTAPVVSVDETNRVQSGDRLYMALFKPNAELYWTGNLKQYGFTYGIKPDCNKTTNEWYVVDRADKSATTCDGRMLPETTSFWSSGFDGGDVEKGGVGQVLYNNIPVKYGKLDTAINACDFRKIYTYDSTSGLVRVGTNTLTNTALNVSQDTDRYKIANYIYGYTYDAHTAATALSAGGSPLVEGSPVSKRWPLGPIIHSSPKIIDYLDANNDLVNRYIAVGANDGLLHVFNNDNGQEIFAFIPTEVLPLMKQFDSSVNNHPKKVYTVDGSPALLQFKDSSNVDKKLLVFGLRRGGRAYYALDITDNTNPGNWSVRWKVNNGSANMGELGYSFAMPRQIKIKISTDPDTYANYILVPGGYDTTEDKNDPLANYQLTTTHTCSMGRVIYILNADDGAVFQKFDYNNKSGMKYCFPADPTVVTGPRGVFLAAYMTDLYGQVWKLTYNSTTGFALNLIFKMNPMTDQRSDYYWRNEFKTWVSGNAYPGGTIAFSPALGTDIKNPRKTFYSPEVSYAGNCFTDVPVLYMGTGDREHPTFIGTSTGGYAPVKNGLYAFYDAEAYYKFSTGAYNEADYFTEKNLLNVTCGAMEPDLIWDSNAIIWQIKANIKTYLRESTKGWYLLFSELDDCYSGDNNVDFKNQNDHDGEKSISPITLFSKVIYAPTYQPNASNDNPCEYTGNGRVFAVNYCTGNAVYNFYGGNDDKNDPQNVIRKFTRLDRYLEIGTDIPSGVSIVIRHGKAAGFISVGGKIYPLPDIDMPGSMIPFYWKEYNN</sequence>
<gene>
    <name evidence="2" type="ORF">N47_A10310</name>
</gene>
<reference evidence="2" key="1">
    <citation type="journal article" date="2011" name="Environ. Microbiol.">
        <title>Genomic insights into the metabolic potential of the polycyclic aromatic hydrocarbon degrading sulfate-reducing Deltaproteobacterium N47.</title>
        <authorList>
            <person name="Bergmann F."/>
            <person name="Selesi D."/>
            <person name="Weinmaier T."/>
            <person name="Tischler P."/>
            <person name="Rattei T."/>
            <person name="Meckenstock R.U."/>
        </authorList>
    </citation>
    <scope>NUCLEOTIDE SEQUENCE</scope>
</reference>